<sequence length="345" mass="35976">MTVELGDASHTVIADGSGNWTTTFEAHEVPTGTATLPITASISDTAGNTQSVSGTVELDTVVDNLGIVSSQTADDIINAAEMDDGFELSGTSEPESTIQVDLEGKIYTMVADAAGNWSVQVEAGDLAQGTYTANAEITATDIAGNIETFNETFQVDTEVDAPNIDSVTYTGEDVRRISTFSATDEATVSTFQNDGAVRTPSYSESTDPVFGTEFTFDTPVFDGTHLVISSTDVAGNESGTLVVLDDNATNAGTIDNPGLINFDISALELDYASDTNIVLTEAQIQSLTGPDDALAIHGGADDTVTVAGAVQTSQVVEMNGQNYNVYTVGDTGTSLMIEQDITVII</sequence>
<protein>
    <submittedName>
        <fullName evidence="1">Uncharacterized protein</fullName>
    </submittedName>
</protein>
<reference evidence="2" key="1">
    <citation type="submission" date="2016-11" db="EMBL/GenBank/DDBJ databases">
        <authorList>
            <person name="Varghese N."/>
            <person name="Submissions S."/>
        </authorList>
    </citation>
    <scope>NUCLEOTIDE SEQUENCE [LARGE SCALE GENOMIC DNA]</scope>
    <source>
        <strain evidence="2">DSM 100564</strain>
    </source>
</reference>
<accession>A0A1M6LW43</accession>
<proteinExistence type="predicted"/>
<dbReference type="AlphaFoldDB" id="A0A1M6LW43"/>
<name>A0A1M6LW43_9RHOB</name>
<dbReference type="Proteomes" id="UP000183982">
    <property type="component" value="Unassembled WGS sequence"/>
</dbReference>
<dbReference type="EMBL" id="FQZQ01000012">
    <property type="protein sequence ID" value="SHJ75396.1"/>
    <property type="molecule type" value="Genomic_DNA"/>
</dbReference>
<gene>
    <name evidence="1" type="ORF">SAMN05444000_112123</name>
</gene>
<evidence type="ECO:0000313" key="2">
    <source>
        <dbReference type="Proteomes" id="UP000183982"/>
    </source>
</evidence>
<evidence type="ECO:0000313" key="1">
    <source>
        <dbReference type="EMBL" id="SHJ75396.1"/>
    </source>
</evidence>
<organism evidence="1 2">
    <name type="scientific">Shimia gijangensis</name>
    <dbReference type="NCBI Taxonomy" id="1470563"/>
    <lineage>
        <taxon>Bacteria</taxon>
        <taxon>Pseudomonadati</taxon>
        <taxon>Pseudomonadota</taxon>
        <taxon>Alphaproteobacteria</taxon>
        <taxon>Rhodobacterales</taxon>
        <taxon>Roseobacteraceae</taxon>
    </lineage>
</organism>
<keyword evidence="2" id="KW-1185">Reference proteome</keyword>
<dbReference type="STRING" id="1470563.SAMN05444000_112123"/>
<dbReference type="InterPro" id="IPR013783">
    <property type="entry name" value="Ig-like_fold"/>
</dbReference>
<dbReference type="Gene3D" id="2.60.40.10">
    <property type="entry name" value="Immunoglobulins"/>
    <property type="match status" value="2"/>
</dbReference>
<dbReference type="NCBIfam" id="NF033510">
    <property type="entry name" value="Ca_tandemer"/>
    <property type="match status" value="1"/>
</dbReference>